<protein>
    <submittedName>
        <fullName evidence="3">Uncharacterized protein</fullName>
    </submittedName>
</protein>
<proteinExistence type="predicted"/>
<evidence type="ECO:0000256" key="2">
    <source>
        <dbReference type="SAM" id="MobiDB-lite"/>
    </source>
</evidence>
<comment type="caution">
    <text evidence="3">The sequence shown here is derived from an EMBL/GenBank/DDBJ whole genome shotgun (WGS) entry which is preliminary data.</text>
</comment>
<evidence type="ECO:0000313" key="3">
    <source>
        <dbReference type="EMBL" id="THH30356.1"/>
    </source>
</evidence>
<dbReference type="EMBL" id="SGPM01000084">
    <property type="protein sequence ID" value="THH30356.1"/>
    <property type="molecule type" value="Genomic_DNA"/>
</dbReference>
<organism evidence="3 4">
    <name type="scientific">Antrodiella citrinella</name>
    <dbReference type="NCBI Taxonomy" id="2447956"/>
    <lineage>
        <taxon>Eukaryota</taxon>
        <taxon>Fungi</taxon>
        <taxon>Dikarya</taxon>
        <taxon>Basidiomycota</taxon>
        <taxon>Agaricomycotina</taxon>
        <taxon>Agaricomycetes</taxon>
        <taxon>Polyporales</taxon>
        <taxon>Steccherinaceae</taxon>
        <taxon>Antrodiella</taxon>
    </lineage>
</organism>
<feature type="region of interest" description="Disordered" evidence="2">
    <location>
        <begin position="77"/>
        <end position="106"/>
    </location>
</feature>
<keyword evidence="1" id="KW-0175">Coiled coil</keyword>
<feature type="compositionally biased region" description="Basic and acidic residues" evidence="2">
    <location>
        <begin position="126"/>
        <end position="147"/>
    </location>
</feature>
<feature type="coiled-coil region" evidence="1">
    <location>
        <begin position="165"/>
        <end position="192"/>
    </location>
</feature>
<dbReference type="Proteomes" id="UP000308730">
    <property type="component" value="Unassembled WGS sequence"/>
</dbReference>
<name>A0A4S4MVJ0_9APHY</name>
<keyword evidence="4" id="KW-1185">Reference proteome</keyword>
<evidence type="ECO:0000313" key="4">
    <source>
        <dbReference type="Proteomes" id="UP000308730"/>
    </source>
</evidence>
<accession>A0A4S4MVJ0</accession>
<dbReference type="AlphaFoldDB" id="A0A4S4MVJ0"/>
<sequence length="204" mass="23170">MTNDTVTDTRRLRQKVSQLQAHNCDLRDERTALFQQRAFLEYQLKVERDKVSRVEQELASSKSETFSLRLALSESGSASQQYSLPERGRKYDDGDGVGQSDDNGSHDLSDHICYHIRNTGRDVSCDRKHYRSSDFDHPSQTEGHNTDTDAESIDEDVGSVEERQLRKLDAEYSRVSARLSDLKERIKAQEDICGIGRAGDSDPQ</sequence>
<feature type="region of interest" description="Disordered" evidence="2">
    <location>
        <begin position="126"/>
        <end position="162"/>
    </location>
</feature>
<feature type="compositionally biased region" description="Acidic residues" evidence="2">
    <location>
        <begin position="148"/>
        <end position="159"/>
    </location>
</feature>
<gene>
    <name evidence="3" type="ORF">EUX98_g3813</name>
</gene>
<reference evidence="3 4" key="1">
    <citation type="submission" date="2019-02" db="EMBL/GenBank/DDBJ databases">
        <title>Genome sequencing of the rare red list fungi Antrodiella citrinella (Flaviporus citrinellus).</title>
        <authorList>
            <person name="Buettner E."/>
            <person name="Kellner H."/>
        </authorList>
    </citation>
    <scope>NUCLEOTIDE SEQUENCE [LARGE SCALE GENOMIC DNA]</scope>
    <source>
        <strain evidence="3 4">DSM 108506</strain>
    </source>
</reference>
<evidence type="ECO:0000256" key="1">
    <source>
        <dbReference type="SAM" id="Coils"/>
    </source>
</evidence>